<dbReference type="GO" id="GO:0032259">
    <property type="term" value="P:methylation"/>
    <property type="evidence" value="ECO:0007669"/>
    <property type="project" value="UniProtKB-KW"/>
</dbReference>
<dbReference type="Proteomes" id="UP001246473">
    <property type="component" value="Unassembled WGS sequence"/>
</dbReference>
<evidence type="ECO:0000259" key="1">
    <source>
        <dbReference type="Pfam" id="PF13649"/>
    </source>
</evidence>
<dbReference type="AlphaFoldDB" id="A0AAP5Q538"/>
<dbReference type="EMBL" id="JANSLM010000002">
    <property type="protein sequence ID" value="MDT8837220.1"/>
    <property type="molecule type" value="Genomic_DNA"/>
</dbReference>
<dbReference type="PANTHER" id="PTHR42912">
    <property type="entry name" value="METHYLTRANSFERASE"/>
    <property type="match status" value="1"/>
</dbReference>
<evidence type="ECO:0000313" key="2">
    <source>
        <dbReference type="EMBL" id="MDT8837220.1"/>
    </source>
</evidence>
<dbReference type="CDD" id="cd02440">
    <property type="entry name" value="AdoMet_MTases"/>
    <property type="match status" value="1"/>
</dbReference>
<keyword evidence="2" id="KW-0489">Methyltransferase</keyword>
<sequence>MASTDMQDRINRAVWSSRSGRNGFAVASGWTDPGEAAAFAWVAQYARHQPVLDVGVGGGRTVALLTAISHDYTAVDYTPEMVTICRRNHPGIRVQQMDARDMSAFPDESFGLVVFSYNGIDAVDYPGRRAVLREFSRVLKPGGLALFSAHNLRGPSYRQNPLHLLRLPNLSVNPVSVCIDVARIAYSLAIGTLNYLRYSPLNREFDGYAIRVCAAHEFGIVIMYTDMDTQLRQLAEVGLHTEAVFGNSTGRRIREGDDLRDESWFHFVARKFAA</sequence>
<accession>A0AAP5Q538</accession>
<evidence type="ECO:0000313" key="3">
    <source>
        <dbReference type="Proteomes" id="UP001246473"/>
    </source>
</evidence>
<dbReference type="SUPFAM" id="SSF53335">
    <property type="entry name" value="S-adenosyl-L-methionine-dependent methyltransferases"/>
    <property type="match status" value="1"/>
</dbReference>
<dbReference type="GO" id="GO:0008168">
    <property type="term" value="F:methyltransferase activity"/>
    <property type="evidence" value="ECO:0007669"/>
    <property type="project" value="UniProtKB-KW"/>
</dbReference>
<name>A0AAP5Q538_9BURK</name>
<feature type="domain" description="Methyltransferase" evidence="1">
    <location>
        <begin position="51"/>
        <end position="143"/>
    </location>
</feature>
<dbReference type="InterPro" id="IPR050508">
    <property type="entry name" value="Methyltransf_Superfamily"/>
</dbReference>
<dbReference type="InterPro" id="IPR029063">
    <property type="entry name" value="SAM-dependent_MTases_sf"/>
</dbReference>
<keyword evidence="2" id="KW-0808">Transferase</keyword>
<proteinExistence type="predicted"/>
<comment type="caution">
    <text evidence="2">The sequence shown here is derived from an EMBL/GenBank/DDBJ whole genome shotgun (WGS) entry which is preliminary data.</text>
</comment>
<dbReference type="InterPro" id="IPR041698">
    <property type="entry name" value="Methyltransf_25"/>
</dbReference>
<protein>
    <submittedName>
        <fullName evidence="2">Class I SAM-dependent methyltransferase</fullName>
    </submittedName>
</protein>
<dbReference type="Pfam" id="PF13649">
    <property type="entry name" value="Methyltransf_25"/>
    <property type="match status" value="1"/>
</dbReference>
<dbReference type="PANTHER" id="PTHR42912:SF93">
    <property type="entry name" value="N6-ADENOSINE-METHYLTRANSFERASE TMT1A"/>
    <property type="match status" value="1"/>
</dbReference>
<organism evidence="2 3">
    <name type="scientific">Paraburkholderia fungorum</name>
    <dbReference type="NCBI Taxonomy" id="134537"/>
    <lineage>
        <taxon>Bacteria</taxon>
        <taxon>Pseudomonadati</taxon>
        <taxon>Pseudomonadota</taxon>
        <taxon>Betaproteobacteria</taxon>
        <taxon>Burkholderiales</taxon>
        <taxon>Burkholderiaceae</taxon>
        <taxon>Paraburkholderia</taxon>
    </lineage>
</organism>
<gene>
    <name evidence="2" type="ORF">ParKJ_07340</name>
</gene>
<dbReference type="Gene3D" id="3.40.50.150">
    <property type="entry name" value="Vaccinia Virus protein VP39"/>
    <property type="match status" value="1"/>
</dbReference>
<reference evidence="2" key="1">
    <citation type="submission" date="2022-08" db="EMBL/GenBank/DDBJ databases">
        <authorList>
            <person name="Kim S.-J."/>
        </authorList>
    </citation>
    <scope>NUCLEOTIDE SEQUENCE</scope>
    <source>
        <strain evidence="2">KJ</strain>
    </source>
</reference>